<keyword evidence="3" id="KW-1185">Reference proteome</keyword>
<reference evidence="2 3" key="1">
    <citation type="journal article" date="2018" name="Sci. Data">
        <title>The draft genome sequence of cork oak.</title>
        <authorList>
            <person name="Ramos A.M."/>
            <person name="Usie A."/>
            <person name="Barbosa P."/>
            <person name="Barros P.M."/>
            <person name="Capote T."/>
            <person name="Chaves I."/>
            <person name="Simoes F."/>
            <person name="Abreu I."/>
            <person name="Carrasquinho I."/>
            <person name="Faro C."/>
            <person name="Guimaraes J.B."/>
            <person name="Mendonca D."/>
            <person name="Nobrega F."/>
            <person name="Rodrigues L."/>
            <person name="Saibo N.J.M."/>
            <person name="Varela M.C."/>
            <person name="Egas C."/>
            <person name="Matos J."/>
            <person name="Miguel C.M."/>
            <person name="Oliveira M.M."/>
            <person name="Ricardo C.P."/>
            <person name="Goncalves S."/>
        </authorList>
    </citation>
    <scope>NUCLEOTIDE SEQUENCE [LARGE SCALE GENOMIC DNA]</scope>
    <source>
        <strain evidence="3">cv. HL8</strain>
    </source>
</reference>
<name>A0AAW0KEZ3_QUESU</name>
<proteinExistence type="predicted"/>
<evidence type="ECO:0000256" key="1">
    <source>
        <dbReference type="SAM" id="MobiDB-lite"/>
    </source>
</evidence>
<dbReference type="EMBL" id="PKMF04000334">
    <property type="protein sequence ID" value="KAK7837196.1"/>
    <property type="molecule type" value="Genomic_DNA"/>
</dbReference>
<protein>
    <submittedName>
        <fullName evidence="2">Uncharacterized protein</fullName>
    </submittedName>
</protein>
<dbReference type="Proteomes" id="UP000237347">
    <property type="component" value="Unassembled WGS sequence"/>
</dbReference>
<sequence>MEKTKNEFESGLKGFHANVSEAEKREPPLVPDTANESNFGFDQPDLALGLSVIGGFYLGSSSMTRTCINDDTNFNMFSPTKKMGTS</sequence>
<feature type="region of interest" description="Disordered" evidence="1">
    <location>
        <begin position="1"/>
        <end position="37"/>
    </location>
</feature>
<organism evidence="2 3">
    <name type="scientific">Quercus suber</name>
    <name type="common">Cork oak</name>
    <dbReference type="NCBI Taxonomy" id="58331"/>
    <lineage>
        <taxon>Eukaryota</taxon>
        <taxon>Viridiplantae</taxon>
        <taxon>Streptophyta</taxon>
        <taxon>Embryophyta</taxon>
        <taxon>Tracheophyta</taxon>
        <taxon>Spermatophyta</taxon>
        <taxon>Magnoliopsida</taxon>
        <taxon>eudicotyledons</taxon>
        <taxon>Gunneridae</taxon>
        <taxon>Pentapetalae</taxon>
        <taxon>rosids</taxon>
        <taxon>fabids</taxon>
        <taxon>Fagales</taxon>
        <taxon>Fagaceae</taxon>
        <taxon>Quercus</taxon>
    </lineage>
</organism>
<comment type="caution">
    <text evidence="2">The sequence shown here is derived from an EMBL/GenBank/DDBJ whole genome shotgun (WGS) entry which is preliminary data.</text>
</comment>
<feature type="compositionally biased region" description="Basic and acidic residues" evidence="1">
    <location>
        <begin position="1"/>
        <end position="10"/>
    </location>
</feature>
<evidence type="ECO:0000313" key="3">
    <source>
        <dbReference type="Proteomes" id="UP000237347"/>
    </source>
</evidence>
<evidence type="ECO:0000313" key="2">
    <source>
        <dbReference type="EMBL" id="KAK7837196.1"/>
    </source>
</evidence>
<accession>A0AAW0KEZ3</accession>
<gene>
    <name evidence="2" type="ORF">CFP56_021486</name>
</gene>
<dbReference type="AlphaFoldDB" id="A0AAW0KEZ3"/>